<accession>A0A1G1WX74</accession>
<reference evidence="1 2" key="1">
    <citation type="journal article" date="2016" name="Nat. Commun.">
        <title>Thousands of microbial genomes shed light on interconnected biogeochemical processes in an aquifer system.</title>
        <authorList>
            <person name="Anantharaman K."/>
            <person name="Brown C.T."/>
            <person name="Hug L.A."/>
            <person name="Sharon I."/>
            <person name="Castelle C.J."/>
            <person name="Probst A.J."/>
            <person name="Thomas B.C."/>
            <person name="Singh A."/>
            <person name="Wilkins M.J."/>
            <person name="Karaoz U."/>
            <person name="Brodie E.L."/>
            <person name="Williams K.H."/>
            <person name="Hubbard S.S."/>
            <person name="Banfield J.F."/>
        </authorList>
    </citation>
    <scope>NUCLEOTIDE SEQUENCE [LARGE SCALE GENOMIC DNA]</scope>
</reference>
<name>A0A1G1WX74_9BACT</name>
<gene>
    <name evidence="1" type="ORF">A3A61_00045</name>
</gene>
<dbReference type="AlphaFoldDB" id="A0A1G1WX74"/>
<dbReference type="EMBL" id="MHDB01000015">
    <property type="protein sequence ID" value="OGY32358.1"/>
    <property type="molecule type" value="Genomic_DNA"/>
</dbReference>
<organism evidence="1 2">
    <name type="scientific">Candidatus Woykebacteria bacterium RIFCSPLOWO2_01_FULL_43_14</name>
    <dbReference type="NCBI Taxonomy" id="1802605"/>
    <lineage>
        <taxon>Bacteria</taxon>
        <taxon>Candidatus Woykeibacteriota</taxon>
    </lineage>
</organism>
<dbReference type="Proteomes" id="UP000177718">
    <property type="component" value="Unassembled WGS sequence"/>
</dbReference>
<sequence length="162" mass="18240">MNISIRPKRLPFDLAEMALRVAYRFLDEWDETITLFKAEAASYVGHGYNKGIKYTVVLSVPVTSNTDGPKAEFTAILEIIYDREVYSICYLDKDSSVPIVISHGNIYQVRGAGFYETSLQISLVYNAITAGLNTWVEKMKGRIKRVTDFSETLTLPTMPPTS</sequence>
<evidence type="ECO:0000313" key="1">
    <source>
        <dbReference type="EMBL" id="OGY32358.1"/>
    </source>
</evidence>
<evidence type="ECO:0000313" key="2">
    <source>
        <dbReference type="Proteomes" id="UP000177718"/>
    </source>
</evidence>
<protein>
    <submittedName>
        <fullName evidence="1">Uncharacterized protein</fullName>
    </submittedName>
</protein>
<proteinExistence type="predicted"/>
<comment type="caution">
    <text evidence="1">The sequence shown here is derived from an EMBL/GenBank/DDBJ whole genome shotgun (WGS) entry which is preliminary data.</text>
</comment>